<dbReference type="EnsemblPlants" id="AVESA.00010b.r2.5DG0980100.1">
    <property type="protein sequence ID" value="AVESA.00010b.r2.5DG0980100.1.CDS.1"/>
    <property type="gene ID" value="AVESA.00010b.r2.5DG0980100"/>
</dbReference>
<name>A0ACD5YJD2_AVESA</name>
<reference evidence="1" key="1">
    <citation type="submission" date="2021-05" db="EMBL/GenBank/DDBJ databases">
        <authorList>
            <person name="Scholz U."/>
            <person name="Mascher M."/>
            <person name="Fiebig A."/>
        </authorList>
    </citation>
    <scope>NUCLEOTIDE SEQUENCE [LARGE SCALE GENOMIC DNA]</scope>
</reference>
<keyword evidence="2" id="KW-1185">Reference proteome</keyword>
<sequence>MECEKIPCAHVFRVLKFFGLRGIPRCCVAVRWTMQAKFGLEPKRNGNTQVWFDQMDRYRELHNKANSVLFKASVSMEKSNRVLEFFYSIWSDEAGNDENDDANKNGENNEAGTFGPLPAYFSSSSKAFSGKVLDPLPIKPRGAPTNKRPKAFHERFNSRVTGV</sequence>
<proteinExistence type="predicted"/>
<organism evidence="1 2">
    <name type="scientific">Avena sativa</name>
    <name type="common">Oat</name>
    <dbReference type="NCBI Taxonomy" id="4498"/>
    <lineage>
        <taxon>Eukaryota</taxon>
        <taxon>Viridiplantae</taxon>
        <taxon>Streptophyta</taxon>
        <taxon>Embryophyta</taxon>
        <taxon>Tracheophyta</taxon>
        <taxon>Spermatophyta</taxon>
        <taxon>Magnoliopsida</taxon>
        <taxon>Liliopsida</taxon>
        <taxon>Poales</taxon>
        <taxon>Poaceae</taxon>
        <taxon>BOP clade</taxon>
        <taxon>Pooideae</taxon>
        <taxon>Poodae</taxon>
        <taxon>Poeae</taxon>
        <taxon>Poeae Chloroplast Group 1 (Aveneae type)</taxon>
        <taxon>Aveninae</taxon>
        <taxon>Avena</taxon>
    </lineage>
</organism>
<dbReference type="Proteomes" id="UP001732700">
    <property type="component" value="Chromosome 5D"/>
</dbReference>
<evidence type="ECO:0000313" key="1">
    <source>
        <dbReference type="EnsemblPlants" id="AVESA.00010b.r2.5DG0980100.1.CDS.1"/>
    </source>
</evidence>
<reference evidence="1" key="2">
    <citation type="submission" date="2025-09" db="UniProtKB">
        <authorList>
            <consortium name="EnsemblPlants"/>
        </authorList>
    </citation>
    <scope>IDENTIFICATION</scope>
</reference>
<protein>
    <submittedName>
        <fullName evidence="1">Uncharacterized protein</fullName>
    </submittedName>
</protein>
<evidence type="ECO:0000313" key="2">
    <source>
        <dbReference type="Proteomes" id="UP001732700"/>
    </source>
</evidence>
<accession>A0ACD5YJD2</accession>